<evidence type="ECO:0000256" key="1">
    <source>
        <dbReference type="ARBA" id="ARBA00022630"/>
    </source>
</evidence>
<sequence>MTDANRRFLFLPGSTRRQGNSEQLARIAAQYVPAGAEQHWLNLLDYPLPDFVDLRHDGVYPAPEGNAQVLVDATLQATDLVLVMPLYWYTMPVPTKQYLDYWSAWMRVPDLDFRVRMAGKNFWAVVVSSGERAEAQPLADTLQLSANYMRMPWGGLLFGNGSRPGDILQDKTALTAAETFFLSEPQL</sequence>
<evidence type="ECO:0000313" key="4">
    <source>
        <dbReference type="EMBL" id="UOQ51793.1"/>
    </source>
</evidence>
<evidence type="ECO:0000259" key="3">
    <source>
        <dbReference type="Pfam" id="PF03358"/>
    </source>
</evidence>
<dbReference type="EMBL" id="CP095049">
    <property type="protein sequence ID" value="UOQ51793.1"/>
    <property type="molecule type" value="Genomic_DNA"/>
</dbReference>
<evidence type="ECO:0000313" key="5">
    <source>
        <dbReference type="Proteomes" id="UP000831785"/>
    </source>
</evidence>
<dbReference type="PANTHER" id="PTHR43278:SF4">
    <property type="entry name" value="NAD(P)H-DEPENDENT FMN-CONTAINING OXIDOREDUCTASE YWQN-RELATED"/>
    <property type="match status" value="1"/>
</dbReference>
<name>A0ABY4F5J7_9BACT</name>
<proteinExistence type="predicted"/>
<keyword evidence="2" id="KW-0288">FMN</keyword>
<evidence type="ECO:0000256" key="2">
    <source>
        <dbReference type="ARBA" id="ARBA00022643"/>
    </source>
</evidence>
<dbReference type="RefSeq" id="WP_244715173.1">
    <property type="nucleotide sequence ID" value="NZ_CP095049.1"/>
</dbReference>
<gene>
    <name evidence="4" type="ORF">MUN80_18770</name>
</gene>
<dbReference type="InterPro" id="IPR005025">
    <property type="entry name" value="FMN_Rdtase-like_dom"/>
</dbReference>
<feature type="domain" description="NADPH-dependent FMN reductase-like" evidence="3">
    <location>
        <begin position="8"/>
        <end position="151"/>
    </location>
</feature>
<dbReference type="Gene3D" id="3.40.50.360">
    <property type="match status" value="1"/>
</dbReference>
<dbReference type="Proteomes" id="UP000831785">
    <property type="component" value="Chromosome"/>
</dbReference>
<organism evidence="4 5">
    <name type="scientific">Hymenobacter cellulosivorans</name>
    <dbReference type="NCBI Taxonomy" id="2932249"/>
    <lineage>
        <taxon>Bacteria</taxon>
        <taxon>Pseudomonadati</taxon>
        <taxon>Bacteroidota</taxon>
        <taxon>Cytophagia</taxon>
        <taxon>Cytophagales</taxon>
        <taxon>Hymenobacteraceae</taxon>
        <taxon>Hymenobacter</taxon>
    </lineage>
</organism>
<dbReference type="SUPFAM" id="SSF52218">
    <property type="entry name" value="Flavoproteins"/>
    <property type="match status" value="1"/>
</dbReference>
<protein>
    <submittedName>
        <fullName evidence="4">NAD(P)H-dependent oxidoreductase</fullName>
    </submittedName>
</protein>
<dbReference type="InterPro" id="IPR051796">
    <property type="entry name" value="ISF_SsuE-like"/>
</dbReference>
<reference evidence="4 5" key="1">
    <citation type="submission" date="2022-04" db="EMBL/GenBank/DDBJ databases">
        <title>Hymenobacter sp. isolated from the air.</title>
        <authorList>
            <person name="Won M."/>
            <person name="Lee C.-M."/>
            <person name="Woen H.-Y."/>
            <person name="Kwon S.-W."/>
        </authorList>
    </citation>
    <scope>NUCLEOTIDE SEQUENCE [LARGE SCALE GENOMIC DNA]</scope>
    <source>
        <strain evidence="5">5116 S-27</strain>
    </source>
</reference>
<accession>A0ABY4F5J7</accession>
<dbReference type="PANTHER" id="PTHR43278">
    <property type="entry name" value="NAD(P)H-DEPENDENT FMN-CONTAINING OXIDOREDUCTASE YWQN-RELATED"/>
    <property type="match status" value="1"/>
</dbReference>
<keyword evidence="5" id="KW-1185">Reference proteome</keyword>
<dbReference type="InterPro" id="IPR029039">
    <property type="entry name" value="Flavoprotein-like_sf"/>
</dbReference>
<dbReference type="Pfam" id="PF03358">
    <property type="entry name" value="FMN_red"/>
    <property type="match status" value="1"/>
</dbReference>
<keyword evidence="1" id="KW-0285">Flavoprotein</keyword>